<keyword evidence="7" id="KW-1185">Reference proteome</keyword>
<evidence type="ECO:0000256" key="3">
    <source>
        <dbReference type="ARBA" id="ARBA00022801"/>
    </source>
</evidence>
<dbReference type="GO" id="GO:0071555">
    <property type="term" value="P:cell wall organization"/>
    <property type="evidence" value="ECO:0007669"/>
    <property type="project" value="UniProtKB-KW"/>
</dbReference>
<dbReference type="GO" id="GO:0008745">
    <property type="term" value="F:N-acetylmuramoyl-L-alanine amidase activity"/>
    <property type="evidence" value="ECO:0007669"/>
    <property type="project" value="UniProtKB-EC"/>
</dbReference>
<evidence type="ECO:0000256" key="4">
    <source>
        <dbReference type="ARBA" id="ARBA00023316"/>
    </source>
</evidence>
<dbReference type="InterPro" id="IPR051206">
    <property type="entry name" value="NAMLAA_amidase_2"/>
</dbReference>
<evidence type="ECO:0000256" key="1">
    <source>
        <dbReference type="ARBA" id="ARBA00001561"/>
    </source>
</evidence>
<protein>
    <recommendedName>
        <fullName evidence="2">N-acetylmuramoyl-L-alanine amidase</fullName>
        <ecNumber evidence="2">3.5.1.28</ecNumber>
    </recommendedName>
</protein>
<evidence type="ECO:0000259" key="5">
    <source>
        <dbReference type="Pfam" id="PF01510"/>
    </source>
</evidence>
<dbReference type="SUPFAM" id="SSF55846">
    <property type="entry name" value="N-acetylmuramoyl-L-alanine amidase-like"/>
    <property type="match status" value="1"/>
</dbReference>
<dbReference type="PANTHER" id="PTHR30417">
    <property type="entry name" value="N-ACETYLMURAMOYL-L-ALANINE AMIDASE AMID"/>
    <property type="match status" value="1"/>
</dbReference>
<keyword evidence="4" id="KW-0961">Cell wall biogenesis/degradation</keyword>
<dbReference type="InterPro" id="IPR002502">
    <property type="entry name" value="Amidase_domain"/>
</dbReference>
<evidence type="ECO:0000313" key="7">
    <source>
        <dbReference type="Proteomes" id="UP000050836"/>
    </source>
</evidence>
<dbReference type="InterPro" id="IPR036505">
    <property type="entry name" value="Amidase/PGRP_sf"/>
</dbReference>
<evidence type="ECO:0000313" key="6">
    <source>
        <dbReference type="EMBL" id="KRG41907.1"/>
    </source>
</evidence>
<dbReference type="GO" id="GO:0009253">
    <property type="term" value="P:peptidoglycan catabolic process"/>
    <property type="evidence" value="ECO:0007669"/>
    <property type="project" value="InterPro"/>
</dbReference>
<comment type="catalytic activity">
    <reaction evidence="1">
        <text>Hydrolyzes the link between N-acetylmuramoyl residues and L-amino acid residues in certain cell-wall glycopeptides.</text>
        <dbReference type="EC" id="3.5.1.28"/>
    </reaction>
</comment>
<dbReference type="Pfam" id="PF01510">
    <property type="entry name" value="Amidase_2"/>
    <property type="match status" value="1"/>
</dbReference>
<dbReference type="GO" id="GO:0009254">
    <property type="term" value="P:peptidoglycan turnover"/>
    <property type="evidence" value="ECO:0007669"/>
    <property type="project" value="TreeGrafter"/>
</dbReference>
<name>A0A0R0ANJ1_9GAMM</name>
<dbReference type="AlphaFoldDB" id="A0A0R0ANJ1"/>
<comment type="caution">
    <text evidence="6">The sequence shown here is derived from an EMBL/GenBank/DDBJ whole genome shotgun (WGS) entry which is preliminary data.</text>
</comment>
<accession>A0A0R0ANJ1</accession>
<proteinExistence type="predicted"/>
<keyword evidence="3" id="KW-0378">Hydrolase</keyword>
<dbReference type="Gene3D" id="3.40.80.10">
    <property type="entry name" value="Peptidoglycan recognition protein-like"/>
    <property type="match status" value="1"/>
</dbReference>
<reference evidence="6 7" key="1">
    <citation type="submission" date="2015-10" db="EMBL/GenBank/DDBJ databases">
        <title>Genome sequencing and analysis of members of genus Stenotrophomonas.</title>
        <authorList>
            <person name="Patil P.P."/>
            <person name="Midha S."/>
            <person name="Patil P.B."/>
        </authorList>
    </citation>
    <scope>NUCLEOTIDE SEQUENCE [LARGE SCALE GENOMIC DNA]</scope>
    <source>
        <strain evidence="6 7">JCM 9942</strain>
    </source>
</reference>
<feature type="domain" description="N-acetylmuramoyl-L-alanine amidase" evidence="5">
    <location>
        <begin position="111"/>
        <end position="264"/>
    </location>
</feature>
<organism evidence="6 7">
    <name type="scientific">Stenotrophomonas pictorum JCM 9942</name>
    <dbReference type="NCBI Taxonomy" id="1236960"/>
    <lineage>
        <taxon>Bacteria</taxon>
        <taxon>Pseudomonadati</taxon>
        <taxon>Pseudomonadota</taxon>
        <taxon>Gammaproteobacteria</taxon>
        <taxon>Lysobacterales</taxon>
        <taxon>Lysobacteraceae</taxon>
        <taxon>Stenotrophomonas</taxon>
    </lineage>
</organism>
<gene>
    <name evidence="6" type="ORF">ARC78_10625</name>
</gene>
<dbReference type="Proteomes" id="UP000050836">
    <property type="component" value="Unassembled WGS sequence"/>
</dbReference>
<dbReference type="EMBL" id="LLXS01000022">
    <property type="protein sequence ID" value="KRG41907.1"/>
    <property type="molecule type" value="Genomic_DNA"/>
</dbReference>
<dbReference type="EC" id="3.5.1.28" evidence="2"/>
<dbReference type="PANTHER" id="PTHR30417:SF1">
    <property type="entry name" value="N-ACETYLMURAMOYL-L-ALANINE AMIDASE AMID"/>
    <property type="match status" value="1"/>
</dbReference>
<evidence type="ECO:0000256" key="2">
    <source>
        <dbReference type="ARBA" id="ARBA00011901"/>
    </source>
</evidence>
<sequence length="294" mass="31870">MSLREQLQGSIVELGLGAALEQGLLEALHAEVKRNPVMARVDQVLVNEDRVFAVYRPFGEQPPVHHVNVPLRGVQQTSATEPVVGADGYLTDQAVTRHEVPGLGRSSMGEPVALVMHRTESATAASALKSFASGRDGVQYGTHFLIDKDGTIYQTASLGQKTLHVGKIKSRCVEEGTCSEEESRLAEKRGFNPTATHNHEKAKQYPQRYPLNEDSVGIEVVARHVDGSWEAPTAAQTVAINRLVGILQQQYGLGEQDVYAHDVVSYKTLGEGAGLYQPAAVVDNERVQQGGPSR</sequence>